<dbReference type="InterPro" id="IPR032307">
    <property type="entry name" value="PepSY_TM-like_2"/>
</dbReference>
<dbReference type="Pfam" id="PF16357">
    <property type="entry name" value="PepSY_TM_like_2"/>
    <property type="match status" value="1"/>
</dbReference>
<sequence>MRAFWLRQFRLWHWVSAAVGLTGMLLFALTGLMLNHAGLFPARPVTVEETVALPPDLLPVLAAMPEAAEAPLPPELAAWLTTRFRVALVGRATETDAAEVYVALPVPGGDGWLAIDRDTGEVTHRHTDLGWVAFLNDLHKGRNAGPVWGLFIDLLAVACVVFTVSGLGLLWLHARVRPATWPLTWAGALLPLLVALLFVH</sequence>
<evidence type="ECO:0000313" key="3">
    <source>
        <dbReference type="Proteomes" id="UP001247754"/>
    </source>
</evidence>
<comment type="caution">
    <text evidence="2">The sequence shown here is derived from an EMBL/GenBank/DDBJ whole genome shotgun (WGS) entry which is preliminary data.</text>
</comment>
<reference evidence="2 3" key="1">
    <citation type="submission" date="2023-09" db="EMBL/GenBank/DDBJ databases">
        <title>Xinfangfangia sedmenti sp. nov., isolated the sedment.</title>
        <authorList>
            <person name="Xu L."/>
        </authorList>
    </citation>
    <scope>NUCLEOTIDE SEQUENCE [LARGE SCALE GENOMIC DNA]</scope>
    <source>
        <strain evidence="2 3">LG-4</strain>
    </source>
</reference>
<keyword evidence="1" id="KW-1133">Transmembrane helix</keyword>
<keyword evidence="1" id="KW-0812">Transmembrane</keyword>
<proteinExistence type="predicted"/>
<keyword evidence="3" id="KW-1185">Reference proteome</keyword>
<feature type="transmembrane region" description="Helical" evidence="1">
    <location>
        <begin position="147"/>
        <end position="173"/>
    </location>
</feature>
<dbReference type="RefSeq" id="WP_310456602.1">
    <property type="nucleotide sequence ID" value="NZ_JAVKPH010000005.1"/>
</dbReference>
<organism evidence="2 3">
    <name type="scientific">Ruixingdingia sedimenti</name>
    <dbReference type="NCBI Taxonomy" id="3073604"/>
    <lineage>
        <taxon>Bacteria</taxon>
        <taxon>Pseudomonadati</taxon>
        <taxon>Pseudomonadota</taxon>
        <taxon>Alphaproteobacteria</taxon>
        <taxon>Rhodobacterales</taxon>
        <taxon>Paracoccaceae</taxon>
        <taxon>Ruixingdingia</taxon>
    </lineage>
</organism>
<feature type="transmembrane region" description="Helical" evidence="1">
    <location>
        <begin position="179"/>
        <end position="199"/>
    </location>
</feature>
<evidence type="ECO:0000256" key="1">
    <source>
        <dbReference type="SAM" id="Phobius"/>
    </source>
</evidence>
<keyword evidence="1" id="KW-0472">Membrane</keyword>
<accession>A0ABU1F669</accession>
<protein>
    <submittedName>
        <fullName evidence="2">PepSY-associated TM helix domain-containing protein</fullName>
    </submittedName>
</protein>
<name>A0ABU1F669_9RHOB</name>
<dbReference type="PANTHER" id="PTHR40115">
    <property type="entry name" value="INNER MEMBRANE PROTEIN WITH PEPSY TM HELIX"/>
    <property type="match status" value="1"/>
</dbReference>
<feature type="transmembrane region" description="Helical" evidence="1">
    <location>
        <begin position="12"/>
        <end position="34"/>
    </location>
</feature>
<dbReference type="Proteomes" id="UP001247754">
    <property type="component" value="Unassembled WGS sequence"/>
</dbReference>
<dbReference type="EMBL" id="JAVKPH010000005">
    <property type="protein sequence ID" value="MDR5652356.1"/>
    <property type="molecule type" value="Genomic_DNA"/>
</dbReference>
<evidence type="ECO:0000313" key="2">
    <source>
        <dbReference type="EMBL" id="MDR5652356.1"/>
    </source>
</evidence>
<gene>
    <name evidence="2" type="ORF">RGD00_07065</name>
</gene>
<dbReference type="PANTHER" id="PTHR40115:SF1">
    <property type="entry name" value="INNER MEMBRANE PROTEIN WITH PEPSY TM HELIX"/>
    <property type="match status" value="1"/>
</dbReference>